<keyword evidence="1" id="KW-1133">Transmembrane helix</keyword>
<organism evidence="3 4">
    <name type="scientific">Paenibacillus rhizosphaerae</name>
    <dbReference type="NCBI Taxonomy" id="297318"/>
    <lineage>
        <taxon>Bacteria</taxon>
        <taxon>Bacillati</taxon>
        <taxon>Bacillota</taxon>
        <taxon>Bacilli</taxon>
        <taxon>Bacillales</taxon>
        <taxon>Paenibacillaceae</taxon>
        <taxon>Paenibacillus</taxon>
    </lineage>
</organism>
<feature type="transmembrane region" description="Helical" evidence="1">
    <location>
        <begin position="44"/>
        <end position="60"/>
    </location>
</feature>
<evidence type="ECO:0000313" key="3">
    <source>
        <dbReference type="EMBL" id="MBB3130662.1"/>
    </source>
</evidence>
<dbReference type="RefSeq" id="WP_183584766.1">
    <property type="nucleotide sequence ID" value="NZ_JACHXJ010000005.1"/>
</dbReference>
<dbReference type="Proteomes" id="UP000517523">
    <property type="component" value="Unassembled WGS sequence"/>
</dbReference>
<evidence type="ECO:0000313" key="4">
    <source>
        <dbReference type="Proteomes" id="UP000517523"/>
    </source>
</evidence>
<keyword evidence="1" id="KW-0812">Transmembrane</keyword>
<dbReference type="AlphaFoldDB" id="A0A839TVC3"/>
<feature type="transmembrane region" description="Helical" evidence="1">
    <location>
        <begin position="151"/>
        <end position="168"/>
    </location>
</feature>
<reference evidence="3 4" key="1">
    <citation type="submission" date="2020-08" db="EMBL/GenBank/DDBJ databases">
        <title>Genomic Encyclopedia of Type Strains, Phase III (KMG-III): the genomes of soil and plant-associated and newly described type strains.</title>
        <authorList>
            <person name="Whitman W."/>
        </authorList>
    </citation>
    <scope>NUCLEOTIDE SEQUENCE [LARGE SCALE GENOMIC DNA]</scope>
    <source>
        <strain evidence="3 4">CECT 5831</strain>
    </source>
</reference>
<keyword evidence="1" id="KW-0472">Membrane</keyword>
<feature type="transmembrane region" description="Helical" evidence="1">
    <location>
        <begin position="72"/>
        <end position="89"/>
    </location>
</feature>
<proteinExistence type="predicted"/>
<sequence>MIRQQAQARYRGAGEALYFSLLESASLYPVAVLLAAYVLPLHPLLIWLLAGAVHAAGVLAGREQSRSRGGRLWTPILLAAAVLLPLAVFGLRLAAALAALALLAAAIRGLIAGRKQWWKTAVQRLPLIGLGASLVLYITAGQVGALHPHRTSLYVMAMITLFALLLRMNGERVRDASHAEQADRQLFGRILTANRSMTWIVIVVIALLSGWKGLSSIFLFLRDGLRSLLQGLGGDGQSVEQPPQAPADPMMPDLSGMDQGPVQHPMWLKVIGYVVLGILCLAALVLLGMLLYKLFRRWLPERIRSWVRRLAYRLGLLRQIRRISEETADFVDEVERIDRVAAKPRRFRRFRKEQDISGSDPRQAYESLIRRAVKKGYAFRASRTPAENGAELTAGESLTGLAPEAVHTLIERYNAVRYGGKKEQ</sequence>
<dbReference type="InterPro" id="IPR025403">
    <property type="entry name" value="TgpA-like_C"/>
</dbReference>
<feature type="transmembrane region" description="Helical" evidence="1">
    <location>
        <begin position="16"/>
        <end position="38"/>
    </location>
</feature>
<accession>A0A839TVC3</accession>
<protein>
    <recommendedName>
        <fullName evidence="2">Protein-glutamine gamma-glutamyltransferase-like C-terminal domain-containing protein</fullName>
    </recommendedName>
</protein>
<name>A0A839TVC3_9BACL</name>
<feature type="transmembrane region" description="Helical" evidence="1">
    <location>
        <begin position="95"/>
        <end position="113"/>
    </location>
</feature>
<dbReference type="Pfam" id="PF13559">
    <property type="entry name" value="DUF4129"/>
    <property type="match status" value="1"/>
</dbReference>
<dbReference type="EMBL" id="JACHXJ010000005">
    <property type="protein sequence ID" value="MBB3130662.1"/>
    <property type="molecule type" value="Genomic_DNA"/>
</dbReference>
<feature type="transmembrane region" description="Helical" evidence="1">
    <location>
        <begin position="270"/>
        <end position="295"/>
    </location>
</feature>
<feature type="domain" description="Protein-glutamine gamma-glutamyltransferase-like C-terminal" evidence="2">
    <location>
        <begin position="364"/>
        <end position="421"/>
    </location>
</feature>
<comment type="caution">
    <text evidence="3">The sequence shown here is derived from an EMBL/GenBank/DDBJ whole genome shotgun (WGS) entry which is preliminary data.</text>
</comment>
<gene>
    <name evidence="3" type="ORF">FHS19_005381</name>
</gene>
<feature type="transmembrane region" description="Helical" evidence="1">
    <location>
        <begin position="125"/>
        <end position="145"/>
    </location>
</feature>
<evidence type="ECO:0000256" key="1">
    <source>
        <dbReference type="SAM" id="Phobius"/>
    </source>
</evidence>
<evidence type="ECO:0000259" key="2">
    <source>
        <dbReference type="Pfam" id="PF13559"/>
    </source>
</evidence>
<feature type="transmembrane region" description="Helical" evidence="1">
    <location>
        <begin position="199"/>
        <end position="221"/>
    </location>
</feature>